<dbReference type="GO" id="GO:0006166">
    <property type="term" value="P:purine ribonucleoside salvage"/>
    <property type="evidence" value="ECO:0007669"/>
    <property type="project" value="UniProtKB-KW"/>
</dbReference>
<sequence length="964" mass="107218">MYSILRASFMYGTYQIYENPAEHVQTGTCAVLITGNDRSLVANLGAANHFTIDHFNDPKNHEHVEKAKIFYTAGFFYTVSPDTVMRLCEHADQTNKLFCTNLSAPFVCEFFGDRLMKAIPYVDYLFGNETESRSFAKNQLNLDTLDVKEIAKALSELPKKNSKRPRVVIITQGADPTILAIAGQNIQEFPVKKPSKIIDTNGAGDSFVGVLQSSFYVCFIFSFDKMDNNSNNNRTSATANSSSNTNASTTTAITATTTNASGSSAASSTATSSSIRQSHKRTFSESDSSSRTERHLCSFSHLWIINYLSSYIDDSNSTCLQSESFSPVNTPYSNTRWSLKLYPRGLNEKQHANNNIAIFLKYVSGTMPTIKAKAEFSVVSRNNELVMLRSTNFHTFSSGNDWGYSEFLDGNYLNSRRNDLITDDRLRVYVRVVLVDEKETTTGDLIRHAHHHHHHHPSSILPPPPPPPLPSSQHPNQQQQTSTTPKIQASTSSSSASSSTATSMNNSNPSSTSTTSSTMISGLFSDDKERFKSLEFLSNQIKTLLDDERFADVHIHVISKQSISIQPQPQQQTIIIDDHKKPNRTKHPRLSSKQQQQQQHHPSCSSCHCTSEKIKSSSTTNEQISDHHEQSSSVLCKDSESDIFDCRHSTNVSSQNYTSSSSSSVTPTIRRTTRSTSSLLSRIAQSSTSSSSVESNCSTSFIEPSSSDICSSSSLLSLSSTTKRCSCICHCQDNTEQDIHLEIQQSQLKYANVTPLATFHAHKAVLMSRSSSFATQIRHSTNYNKIDSKLPSIDLYIDDLDPLTVRIMLIYIYTGRLVTSNDDMKTNINAIDLFRAAVKYDLHELRQLAKSTMLDALKVDNAIEMLEVSDQANDVSLKQQVLAFIRSNASAVSKTNNWLQFTKRYPHLVIDAFRSLVTPPSTTNTKLNNNTTTTTTTTANNNNNNNTFHSTSLTTTSKQFSKYD</sequence>
<dbReference type="EMBL" id="CAJOBR010001354">
    <property type="protein sequence ID" value="CAF4601044.1"/>
    <property type="molecule type" value="Genomic_DNA"/>
</dbReference>
<evidence type="ECO:0000256" key="6">
    <source>
        <dbReference type="ARBA" id="ARBA00022726"/>
    </source>
</evidence>
<dbReference type="InterPro" id="IPR002083">
    <property type="entry name" value="MATH/TRAF_dom"/>
</dbReference>
<evidence type="ECO:0000256" key="1">
    <source>
        <dbReference type="ARBA" id="ARBA00001946"/>
    </source>
</evidence>
<dbReference type="InterPro" id="IPR008974">
    <property type="entry name" value="TRAF-like"/>
</dbReference>
<protein>
    <recommendedName>
        <fullName evidence="4">adenosine kinase</fullName>
        <ecNumber evidence="4">2.7.1.20</ecNumber>
    </recommendedName>
</protein>
<dbReference type="SUPFAM" id="SSF53613">
    <property type="entry name" value="Ribokinase-like"/>
    <property type="match status" value="1"/>
</dbReference>
<dbReference type="PROSITE" id="PS50144">
    <property type="entry name" value="MATH"/>
    <property type="match status" value="1"/>
</dbReference>
<keyword evidence="5" id="KW-0808">Transferase</keyword>
<dbReference type="PROSITE" id="PS50097">
    <property type="entry name" value="BTB"/>
    <property type="match status" value="1"/>
</dbReference>
<feature type="region of interest" description="Disordered" evidence="11">
    <location>
        <begin position="258"/>
        <end position="287"/>
    </location>
</feature>
<feature type="region of interest" description="Disordered" evidence="11">
    <location>
        <begin position="579"/>
        <end position="607"/>
    </location>
</feature>
<feature type="active site" description="Proton acceptor" evidence="10">
    <location>
        <position position="205"/>
    </location>
</feature>
<dbReference type="SUPFAM" id="SSF54695">
    <property type="entry name" value="POZ domain"/>
    <property type="match status" value="1"/>
</dbReference>
<dbReference type="Pfam" id="PF22486">
    <property type="entry name" value="MATH_2"/>
    <property type="match status" value="1"/>
</dbReference>
<dbReference type="GO" id="GO:0006144">
    <property type="term" value="P:purine nucleobase metabolic process"/>
    <property type="evidence" value="ECO:0007669"/>
    <property type="project" value="TreeGrafter"/>
</dbReference>
<feature type="domain" description="MATH" evidence="13">
    <location>
        <begin position="298"/>
        <end position="432"/>
    </location>
</feature>
<reference evidence="14" key="1">
    <citation type="submission" date="2021-02" db="EMBL/GenBank/DDBJ databases">
        <authorList>
            <person name="Nowell W R."/>
        </authorList>
    </citation>
    <scope>NUCLEOTIDE SEQUENCE</scope>
</reference>
<evidence type="ECO:0000256" key="5">
    <source>
        <dbReference type="ARBA" id="ARBA00022679"/>
    </source>
</evidence>
<evidence type="ECO:0000256" key="10">
    <source>
        <dbReference type="PIRSR" id="PIRSR601805-1"/>
    </source>
</evidence>
<evidence type="ECO:0000256" key="3">
    <source>
        <dbReference type="ARBA" id="ARBA00010688"/>
    </source>
</evidence>
<comment type="pathway">
    <text evidence="2">Purine metabolism; AMP biosynthesis via salvage pathway; AMP from adenosine: step 1/1.</text>
</comment>
<name>A0A821CFJ8_9BILA</name>
<keyword evidence="7" id="KW-0547">Nucleotide-binding</keyword>
<evidence type="ECO:0000313" key="14">
    <source>
        <dbReference type="EMBL" id="CAF4601044.1"/>
    </source>
</evidence>
<dbReference type="GO" id="GO:0044209">
    <property type="term" value="P:AMP salvage"/>
    <property type="evidence" value="ECO:0007669"/>
    <property type="project" value="UniProtKB-UniPathway"/>
</dbReference>
<evidence type="ECO:0000256" key="2">
    <source>
        <dbReference type="ARBA" id="ARBA00004801"/>
    </source>
</evidence>
<evidence type="ECO:0000313" key="15">
    <source>
        <dbReference type="Proteomes" id="UP000663848"/>
    </source>
</evidence>
<proteinExistence type="inferred from homology"/>
<accession>A0A821CFJ8</accession>
<keyword evidence="9" id="KW-0067">ATP-binding</keyword>
<dbReference type="PANTHER" id="PTHR45769">
    <property type="entry name" value="ADENOSINE KINASE"/>
    <property type="match status" value="1"/>
</dbReference>
<dbReference type="PRINTS" id="PR00989">
    <property type="entry name" value="ADENOKINASE"/>
</dbReference>
<dbReference type="GO" id="GO:0004001">
    <property type="term" value="F:adenosine kinase activity"/>
    <property type="evidence" value="ECO:0007669"/>
    <property type="project" value="UniProtKB-EC"/>
</dbReference>
<organism evidence="14 15">
    <name type="scientific">Rotaria socialis</name>
    <dbReference type="NCBI Taxonomy" id="392032"/>
    <lineage>
        <taxon>Eukaryota</taxon>
        <taxon>Metazoa</taxon>
        <taxon>Spiralia</taxon>
        <taxon>Gnathifera</taxon>
        <taxon>Rotifera</taxon>
        <taxon>Eurotatoria</taxon>
        <taxon>Bdelloidea</taxon>
        <taxon>Philodinida</taxon>
        <taxon>Philodinidae</taxon>
        <taxon>Rotaria</taxon>
    </lineage>
</organism>
<evidence type="ECO:0000256" key="11">
    <source>
        <dbReference type="SAM" id="MobiDB-lite"/>
    </source>
</evidence>
<evidence type="ECO:0000256" key="9">
    <source>
        <dbReference type="ARBA" id="ARBA00022840"/>
    </source>
</evidence>
<comment type="similarity">
    <text evidence="3">Belongs to the carbohydrate kinase PfkB family.</text>
</comment>
<dbReference type="GO" id="GO:0005524">
    <property type="term" value="F:ATP binding"/>
    <property type="evidence" value="ECO:0007669"/>
    <property type="project" value="UniProtKB-KW"/>
</dbReference>
<evidence type="ECO:0000259" key="13">
    <source>
        <dbReference type="PROSITE" id="PS50144"/>
    </source>
</evidence>
<keyword evidence="6" id="KW-0660">Purine salvage</keyword>
<feature type="compositionally biased region" description="Basic residues" evidence="11">
    <location>
        <begin position="448"/>
        <end position="457"/>
    </location>
</feature>
<dbReference type="Gene3D" id="2.60.210.10">
    <property type="entry name" value="Apoptosis, Tumor Necrosis Factor Receptor Associated Protein 2, Chain A"/>
    <property type="match status" value="1"/>
</dbReference>
<evidence type="ECO:0000256" key="4">
    <source>
        <dbReference type="ARBA" id="ARBA00012119"/>
    </source>
</evidence>
<evidence type="ECO:0000256" key="7">
    <source>
        <dbReference type="ARBA" id="ARBA00022741"/>
    </source>
</evidence>
<feature type="compositionally biased region" description="Low complexity" evidence="11">
    <location>
        <begin position="921"/>
        <end position="957"/>
    </location>
</feature>
<feature type="region of interest" description="Disordered" evidence="11">
    <location>
        <begin position="448"/>
        <end position="518"/>
    </location>
</feature>
<dbReference type="EC" id="2.7.1.20" evidence="4"/>
<dbReference type="InterPro" id="IPR011611">
    <property type="entry name" value="PfkB_dom"/>
</dbReference>
<feature type="compositionally biased region" description="Low complexity" evidence="11">
    <location>
        <begin position="471"/>
        <end position="518"/>
    </location>
</feature>
<dbReference type="Gene3D" id="3.40.1190.20">
    <property type="match status" value="1"/>
</dbReference>
<feature type="region of interest" description="Disordered" evidence="11">
    <location>
        <begin position="921"/>
        <end position="964"/>
    </location>
</feature>
<dbReference type="Gene3D" id="1.25.40.420">
    <property type="match status" value="1"/>
</dbReference>
<dbReference type="GO" id="GO:0005634">
    <property type="term" value="C:nucleus"/>
    <property type="evidence" value="ECO:0007669"/>
    <property type="project" value="TreeGrafter"/>
</dbReference>
<dbReference type="Pfam" id="PF00651">
    <property type="entry name" value="BTB"/>
    <property type="match status" value="1"/>
</dbReference>
<dbReference type="Proteomes" id="UP000663848">
    <property type="component" value="Unassembled WGS sequence"/>
</dbReference>
<feature type="compositionally biased region" description="Pro residues" evidence="11">
    <location>
        <begin position="460"/>
        <end position="470"/>
    </location>
</feature>
<dbReference type="SUPFAM" id="SSF49599">
    <property type="entry name" value="TRAF domain-like"/>
    <property type="match status" value="1"/>
</dbReference>
<dbReference type="UniPathway" id="UPA00588">
    <property type="reaction ID" value="UER00659"/>
</dbReference>
<feature type="region of interest" description="Disordered" evidence="11">
    <location>
        <begin position="651"/>
        <end position="685"/>
    </location>
</feature>
<dbReference type="InterPro" id="IPR029056">
    <property type="entry name" value="Ribokinase-like"/>
</dbReference>
<dbReference type="SMART" id="SM00225">
    <property type="entry name" value="BTB"/>
    <property type="match status" value="1"/>
</dbReference>
<dbReference type="PANTHER" id="PTHR45769:SF3">
    <property type="entry name" value="ADENOSINE KINASE"/>
    <property type="match status" value="1"/>
</dbReference>
<evidence type="ECO:0000259" key="12">
    <source>
        <dbReference type="PROSITE" id="PS50097"/>
    </source>
</evidence>
<feature type="compositionally biased region" description="Low complexity" evidence="11">
    <location>
        <begin position="258"/>
        <end position="274"/>
    </location>
</feature>
<dbReference type="Gene3D" id="3.30.710.10">
    <property type="entry name" value="Potassium Channel Kv1.1, Chain A"/>
    <property type="match status" value="1"/>
</dbReference>
<comment type="caution">
    <text evidence="14">The sequence shown here is derived from an EMBL/GenBank/DDBJ whole genome shotgun (WGS) entry which is preliminary data.</text>
</comment>
<dbReference type="Pfam" id="PF00294">
    <property type="entry name" value="PfkB"/>
    <property type="match status" value="1"/>
</dbReference>
<dbReference type="InterPro" id="IPR000210">
    <property type="entry name" value="BTB/POZ_dom"/>
</dbReference>
<dbReference type="InterPro" id="IPR001805">
    <property type="entry name" value="Adenokinase"/>
</dbReference>
<dbReference type="InterPro" id="IPR011333">
    <property type="entry name" value="SKP1/BTB/POZ_sf"/>
</dbReference>
<evidence type="ECO:0000256" key="8">
    <source>
        <dbReference type="ARBA" id="ARBA00022777"/>
    </source>
</evidence>
<dbReference type="CDD" id="cd18186">
    <property type="entry name" value="BTB_POZ_ZBTB_KLHL-like"/>
    <property type="match status" value="1"/>
</dbReference>
<comment type="cofactor">
    <cofactor evidence="1">
        <name>Mg(2+)</name>
        <dbReference type="ChEBI" id="CHEBI:18420"/>
    </cofactor>
</comment>
<dbReference type="AlphaFoldDB" id="A0A821CFJ8"/>
<keyword evidence="8" id="KW-0418">Kinase</keyword>
<feature type="compositionally biased region" description="Basic residues" evidence="11">
    <location>
        <begin position="581"/>
        <end position="590"/>
    </location>
</feature>
<feature type="compositionally biased region" description="Low complexity" evidence="11">
    <location>
        <begin position="591"/>
        <end position="607"/>
    </location>
</feature>
<feature type="domain" description="BTB" evidence="12">
    <location>
        <begin position="737"/>
        <end position="821"/>
    </location>
</feature>
<dbReference type="CDD" id="cd01168">
    <property type="entry name" value="adenosine_kinase"/>
    <property type="match status" value="1"/>
</dbReference>
<dbReference type="GO" id="GO:0005829">
    <property type="term" value="C:cytosol"/>
    <property type="evidence" value="ECO:0007669"/>
    <property type="project" value="TreeGrafter"/>
</dbReference>
<gene>
    <name evidence="14" type="ORF">QYT958_LOCUS11552</name>
</gene>